<reference evidence="1 2" key="1">
    <citation type="submission" date="2023-10" db="EMBL/GenBank/DDBJ databases">
        <title>Sphingomonas sp. HF-S4 16S ribosomal RNA gene Genome sequencing and assembly.</title>
        <authorList>
            <person name="Lee H."/>
        </authorList>
    </citation>
    <scope>NUCLEOTIDE SEQUENCE [LARGE SCALE GENOMIC DNA]</scope>
    <source>
        <strain evidence="1 2">HF-S4</strain>
    </source>
</reference>
<comment type="caution">
    <text evidence="1">The sequence shown here is derived from an EMBL/GenBank/DDBJ whole genome shotgun (WGS) entry which is preliminary data.</text>
</comment>
<gene>
    <name evidence="1" type="ORF">RZN05_04920</name>
</gene>
<evidence type="ECO:0000313" key="2">
    <source>
        <dbReference type="Proteomes" id="UP001273531"/>
    </source>
</evidence>
<dbReference type="RefSeq" id="WP_317225503.1">
    <property type="nucleotide sequence ID" value="NZ_JAWJEJ010000001.1"/>
</dbReference>
<organism evidence="1 2">
    <name type="scientific">Sphingomonas agrestis</name>
    <dbReference type="NCBI Taxonomy" id="3080540"/>
    <lineage>
        <taxon>Bacteria</taxon>
        <taxon>Pseudomonadati</taxon>
        <taxon>Pseudomonadota</taxon>
        <taxon>Alphaproteobacteria</taxon>
        <taxon>Sphingomonadales</taxon>
        <taxon>Sphingomonadaceae</taxon>
        <taxon>Sphingomonas</taxon>
    </lineage>
</organism>
<evidence type="ECO:0000313" key="1">
    <source>
        <dbReference type="EMBL" id="MDV3456316.1"/>
    </source>
</evidence>
<keyword evidence="2" id="KW-1185">Reference proteome</keyword>
<protein>
    <submittedName>
        <fullName evidence="1">Uncharacterized protein</fullName>
    </submittedName>
</protein>
<dbReference type="EMBL" id="JAWJEJ010000001">
    <property type="protein sequence ID" value="MDV3456316.1"/>
    <property type="molecule type" value="Genomic_DNA"/>
</dbReference>
<dbReference type="Proteomes" id="UP001273531">
    <property type="component" value="Unassembled WGS sequence"/>
</dbReference>
<accession>A0ABU3Y4I6</accession>
<name>A0ABU3Y4I6_9SPHN</name>
<sequence length="99" mass="10240">MLSEIVGQMLDGRDIVIAGPSAPGTDALAAARALGAQLLVVQSEADDRTIEQIFALPELTILMISSDGRQGRIVSFAQQPVSLDRASMAVLVAPSAGHA</sequence>
<proteinExistence type="predicted"/>